<name>A0A1V8TKW2_9PEZI</name>
<dbReference type="Proteomes" id="UP000192596">
    <property type="component" value="Unassembled WGS sequence"/>
</dbReference>
<evidence type="ECO:0008006" key="4">
    <source>
        <dbReference type="Google" id="ProtNLM"/>
    </source>
</evidence>
<feature type="compositionally biased region" description="Acidic residues" evidence="1">
    <location>
        <begin position="56"/>
        <end position="65"/>
    </location>
</feature>
<evidence type="ECO:0000256" key="1">
    <source>
        <dbReference type="SAM" id="MobiDB-lite"/>
    </source>
</evidence>
<dbReference type="OrthoDB" id="194443at2759"/>
<accession>A0A1V8TKW2</accession>
<organism evidence="2 3">
    <name type="scientific">Cryoendolithus antarcticus</name>
    <dbReference type="NCBI Taxonomy" id="1507870"/>
    <lineage>
        <taxon>Eukaryota</taxon>
        <taxon>Fungi</taxon>
        <taxon>Dikarya</taxon>
        <taxon>Ascomycota</taxon>
        <taxon>Pezizomycotina</taxon>
        <taxon>Dothideomycetes</taxon>
        <taxon>Dothideomycetidae</taxon>
        <taxon>Cladosporiales</taxon>
        <taxon>Cladosporiaceae</taxon>
        <taxon>Cryoendolithus</taxon>
    </lineage>
</organism>
<dbReference type="InParanoid" id="A0A1V8TKW2"/>
<evidence type="ECO:0000313" key="3">
    <source>
        <dbReference type="Proteomes" id="UP000192596"/>
    </source>
</evidence>
<keyword evidence="3" id="KW-1185">Reference proteome</keyword>
<dbReference type="EMBL" id="NAJO01000005">
    <property type="protein sequence ID" value="OQO12020.1"/>
    <property type="molecule type" value="Genomic_DNA"/>
</dbReference>
<comment type="caution">
    <text evidence="2">The sequence shown here is derived from an EMBL/GenBank/DDBJ whole genome shotgun (WGS) entry which is preliminary data.</text>
</comment>
<dbReference type="AlphaFoldDB" id="A0A1V8TKW2"/>
<protein>
    <recommendedName>
        <fullName evidence="4">BTB domain-containing protein</fullName>
    </recommendedName>
</protein>
<feature type="compositionally biased region" description="Basic residues" evidence="1">
    <location>
        <begin position="39"/>
        <end position="51"/>
    </location>
</feature>
<evidence type="ECO:0000313" key="2">
    <source>
        <dbReference type="EMBL" id="OQO12020.1"/>
    </source>
</evidence>
<reference evidence="3" key="1">
    <citation type="submission" date="2017-03" db="EMBL/GenBank/DDBJ databases">
        <title>Genomes of endolithic fungi from Antarctica.</title>
        <authorList>
            <person name="Coleine C."/>
            <person name="Masonjones S."/>
            <person name="Stajich J.E."/>
        </authorList>
    </citation>
    <scope>NUCLEOTIDE SEQUENCE [LARGE SCALE GENOMIC DNA]</scope>
    <source>
        <strain evidence="3">CCFEE 5527</strain>
    </source>
</reference>
<sequence length="295" mass="33802">MGRLKKVVRHHLPIQPREMSEQRVTRSTLSPELGASRSNGKKTPKRRRRKPPPPTEDSDVEEIAEESSKIRPKRPRAVMRRRRSPIDAAPKLGTHVLFLFVGPDRIVTTLHTNLLGFSTITALQELYQEGFIVLESHSPESVELYRMWLYTGRLFTSVPDEEETTAEELVLADREWGRLANAYMVGVDLRDEKFANLIVDAMIEKVDGSEFYPTSLATSLYTHMPWGDKMCHLIVDFHVWKGLGTGIEIPHEDAVGPQQFIFEVQRGLKAANGMNSDPRIVEPWRVDRCRYHVHL</sequence>
<feature type="compositionally biased region" description="Basic residues" evidence="1">
    <location>
        <begin position="70"/>
        <end position="82"/>
    </location>
</feature>
<feature type="compositionally biased region" description="Basic residues" evidence="1">
    <location>
        <begin position="1"/>
        <end position="12"/>
    </location>
</feature>
<dbReference type="STRING" id="1507870.A0A1V8TKW2"/>
<feature type="region of interest" description="Disordered" evidence="1">
    <location>
        <begin position="1"/>
        <end position="82"/>
    </location>
</feature>
<proteinExistence type="predicted"/>
<gene>
    <name evidence="2" type="ORF">B0A48_02659</name>
</gene>